<dbReference type="Pfam" id="PF03392">
    <property type="entry name" value="OS-D"/>
    <property type="match status" value="1"/>
</dbReference>
<evidence type="ECO:0000313" key="2">
    <source>
        <dbReference type="EMBL" id="TDG40104.1"/>
    </source>
</evidence>
<dbReference type="EMBL" id="LSRL02000674">
    <property type="protein sequence ID" value="TDG40104.1"/>
    <property type="molecule type" value="Genomic_DNA"/>
</dbReference>
<dbReference type="Gene3D" id="1.10.2080.10">
    <property type="entry name" value="Insect odorant-binding protein A10/Ejaculatory bulb-specific protein 3"/>
    <property type="match status" value="1"/>
</dbReference>
<organism evidence="2 3">
    <name type="scientific">Drosophila navojoa</name>
    <name type="common">Fruit fly</name>
    <dbReference type="NCBI Taxonomy" id="7232"/>
    <lineage>
        <taxon>Eukaryota</taxon>
        <taxon>Metazoa</taxon>
        <taxon>Ecdysozoa</taxon>
        <taxon>Arthropoda</taxon>
        <taxon>Hexapoda</taxon>
        <taxon>Insecta</taxon>
        <taxon>Pterygota</taxon>
        <taxon>Neoptera</taxon>
        <taxon>Endopterygota</taxon>
        <taxon>Diptera</taxon>
        <taxon>Brachycera</taxon>
        <taxon>Muscomorpha</taxon>
        <taxon>Ephydroidea</taxon>
        <taxon>Drosophilidae</taxon>
        <taxon>Drosophila</taxon>
    </lineage>
</organism>
<dbReference type="InterPro" id="IPR005055">
    <property type="entry name" value="A10/PebIII"/>
</dbReference>
<dbReference type="PANTHER" id="PTHR11257">
    <property type="entry name" value="CHEMOSENSORY PROTEIN-RELATED"/>
    <property type="match status" value="1"/>
</dbReference>
<keyword evidence="3" id="KW-1185">Reference proteome</keyword>
<accession>A0A484AUM3</accession>
<reference evidence="2 3" key="1">
    <citation type="journal article" date="2019" name="J. Hered.">
        <title>An Improved Genome Assembly for Drosophila navojoa, the Basal Species in the mojavensis Cluster.</title>
        <authorList>
            <person name="Vanderlinde T."/>
            <person name="Dupim E.G."/>
            <person name="Nazario-Yepiz N.O."/>
            <person name="Carvalho A.B."/>
        </authorList>
    </citation>
    <scope>NUCLEOTIDE SEQUENCE [LARGE SCALE GENOMIC DNA]</scope>
    <source>
        <strain evidence="2">Navoj_Jal97</strain>
        <tissue evidence="2">Whole organism</tissue>
    </source>
</reference>
<gene>
    <name evidence="2" type="ORF">AWZ03_013474</name>
</gene>
<dbReference type="SUPFAM" id="SSF100910">
    <property type="entry name" value="Chemosensory protein Csp2"/>
    <property type="match status" value="1"/>
</dbReference>
<proteinExistence type="predicted"/>
<keyword evidence="1" id="KW-0732">Signal</keyword>
<evidence type="ECO:0000313" key="3">
    <source>
        <dbReference type="Proteomes" id="UP000295192"/>
    </source>
</evidence>
<protein>
    <recommendedName>
        <fullName evidence="4">Chemosensory protein 3</fullName>
    </recommendedName>
</protein>
<dbReference type="OrthoDB" id="8183954at2759"/>
<sequence length="170" mass="19094">MFRFTRTLLMQLQLLQLLLLLLLGVLLAVPGRAHPPATTAMPAALMDPSGSAYDSKFDNVDIDEILSQERLLNNYIKCLESQGPCTPDAKMLKDILPDAMMTDCAKCTEKQKYGADKVTRHLIDNRPEDWLRLEKIYDPQATYRIKYEATKTANGANMQVDATNQDEGDS</sequence>
<dbReference type="OMA" id="ILPDAMM"/>
<name>A0A484AUM3_DRONA</name>
<feature type="signal peptide" evidence="1">
    <location>
        <begin position="1"/>
        <end position="33"/>
    </location>
</feature>
<dbReference type="Proteomes" id="UP000295192">
    <property type="component" value="Unassembled WGS sequence"/>
</dbReference>
<dbReference type="AlphaFoldDB" id="A0A484AUM3"/>
<evidence type="ECO:0008006" key="4">
    <source>
        <dbReference type="Google" id="ProtNLM"/>
    </source>
</evidence>
<evidence type="ECO:0000256" key="1">
    <source>
        <dbReference type="SAM" id="SignalP"/>
    </source>
</evidence>
<feature type="chain" id="PRO_5019815576" description="Chemosensory protein 3" evidence="1">
    <location>
        <begin position="34"/>
        <end position="170"/>
    </location>
</feature>
<comment type="caution">
    <text evidence="2">The sequence shown here is derived from an EMBL/GenBank/DDBJ whole genome shotgun (WGS) entry which is preliminary data.</text>
</comment>
<dbReference type="InterPro" id="IPR036682">
    <property type="entry name" value="OS_D_A10/PebIII_sf"/>
</dbReference>
<dbReference type="PANTHER" id="PTHR11257:SF12">
    <property type="entry name" value="EJACULATORY BULB-SPECIFIC PROTEIN 3-RELATED"/>
    <property type="match status" value="1"/>
</dbReference>